<dbReference type="Proteomes" id="UP000316665">
    <property type="component" value="Chromosome"/>
</dbReference>
<sequence length="179" mass="18627">MIDLLDIVRSIAAAAARAAENKHYPSPCSQGSPLLASVRQACVERGYTSDGLAVPCMAAPSEQPAAVPDGWRPVPAEPNDAMQAAGAQAVRIDTMALNKIWTGNAVFRAMLAAAPVAPAIQCDANPHAVLYAALDLNGRVVYSHENLENVEMNSGYIKTPTRIVGLAAIAARRAAGSAP</sequence>
<evidence type="ECO:0000313" key="2">
    <source>
        <dbReference type="Proteomes" id="UP000316665"/>
    </source>
</evidence>
<reference evidence="1 2" key="1">
    <citation type="submission" date="2019-06" db="EMBL/GenBank/DDBJ databases">
        <title>Complete genome sequence of Janthinobacterium sp. SNU WT3 isolated from diseased rainbow trout.</title>
        <authorList>
            <person name="Oh W.T."/>
            <person name="Park S.C."/>
        </authorList>
    </citation>
    <scope>NUCLEOTIDE SEQUENCE [LARGE SCALE GENOMIC DNA]</scope>
    <source>
        <strain evidence="1 2">SNU WT3</strain>
    </source>
</reference>
<dbReference type="AlphaFoldDB" id="A0A4Y6RA02"/>
<name>A0A4Y6RA02_9BURK</name>
<dbReference type="RefSeq" id="WP_141168866.1">
    <property type="nucleotide sequence ID" value="NZ_CP041185.1"/>
</dbReference>
<dbReference type="OrthoDB" id="361944at2"/>
<accession>A0A4Y6RA02</accession>
<organism evidence="1 2">
    <name type="scientific">Janthinobacterium tructae</name>
    <dbReference type="NCBI Taxonomy" id="2590869"/>
    <lineage>
        <taxon>Bacteria</taxon>
        <taxon>Pseudomonadati</taxon>
        <taxon>Pseudomonadota</taxon>
        <taxon>Betaproteobacteria</taxon>
        <taxon>Burkholderiales</taxon>
        <taxon>Oxalobacteraceae</taxon>
        <taxon>Janthinobacterium</taxon>
    </lineage>
</organism>
<dbReference type="KEGG" id="jas:FJQ89_02305"/>
<keyword evidence="2" id="KW-1185">Reference proteome</keyword>
<evidence type="ECO:0000313" key="1">
    <source>
        <dbReference type="EMBL" id="QDG69374.1"/>
    </source>
</evidence>
<dbReference type="EMBL" id="CP041185">
    <property type="protein sequence ID" value="QDG69374.1"/>
    <property type="molecule type" value="Genomic_DNA"/>
</dbReference>
<proteinExistence type="predicted"/>
<gene>
    <name evidence="1" type="ORF">FJQ89_02305</name>
</gene>
<protein>
    <submittedName>
        <fullName evidence="1">Uncharacterized protein</fullName>
    </submittedName>
</protein>